<evidence type="ECO:0000256" key="3">
    <source>
        <dbReference type="ARBA" id="ARBA00023002"/>
    </source>
</evidence>
<dbReference type="eggNOG" id="COG0493">
    <property type="taxonomic scope" value="Bacteria"/>
</dbReference>
<keyword evidence="4" id="KW-0408">Iron</keyword>
<feature type="domain" description="FAD/NAD(P)-binding" evidence="6">
    <location>
        <begin position="142"/>
        <end position="448"/>
    </location>
</feature>
<evidence type="ECO:0000259" key="6">
    <source>
        <dbReference type="Pfam" id="PF07992"/>
    </source>
</evidence>
<evidence type="ECO:0000259" key="7">
    <source>
        <dbReference type="Pfam" id="PF14691"/>
    </source>
</evidence>
<evidence type="ECO:0000313" key="8">
    <source>
        <dbReference type="EMBL" id="ACZ11567.1"/>
    </source>
</evidence>
<dbReference type="InterPro" id="IPR036188">
    <property type="entry name" value="FAD/NAD-bd_sf"/>
</dbReference>
<dbReference type="PANTHER" id="PTHR42783:SF3">
    <property type="entry name" value="GLUTAMATE SYNTHASE [NADPH] SMALL CHAIN-RELATED"/>
    <property type="match status" value="1"/>
</dbReference>
<proteinExistence type="predicted"/>
<evidence type="ECO:0000313" key="9">
    <source>
        <dbReference type="Proteomes" id="UP000002222"/>
    </source>
</evidence>
<keyword evidence="5" id="KW-0411">Iron-sulfur</keyword>
<dbReference type="AlphaFoldDB" id="D1AZV0"/>
<dbReference type="KEGG" id="sdl:Sdel_0530"/>
<dbReference type="InterPro" id="IPR009051">
    <property type="entry name" value="Helical_ferredxn"/>
</dbReference>
<dbReference type="Proteomes" id="UP000002222">
    <property type="component" value="Chromosome"/>
</dbReference>
<name>D1AZV0_SULD5</name>
<dbReference type="GO" id="GO:0046872">
    <property type="term" value="F:metal ion binding"/>
    <property type="evidence" value="ECO:0007669"/>
    <property type="project" value="UniProtKB-KW"/>
</dbReference>
<dbReference type="RefSeq" id="WP_012856333.1">
    <property type="nucleotide sequence ID" value="NC_013512.1"/>
</dbReference>
<keyword evidence="9" id="KW-1185">Reference proteome</keyword>
<dbReference type="GO" id="GO:0016491">
    <property type="term" value="F:oxidoreductase activity"/>
    <property type="evidence" value="ECO:0007669"/>
    <property type="project" value="UniProtKB-KW"/>
</dbReference>
<keyword evidence="3" id="KW-0560">Oxidoreductase</keyword>
<dbReference type="HOGENOM" id="CLU_000422_3_3_7"/>
<dbReference type="EMBL" id="CP001816">
    <property type="protein sequence ID" value="ACZ11567.1"/>
    <property type="molecule type" value="Genomic_DNA"/>
</dbReference>
<dbReference type="Pfam" id="PF14691">
    <property type="entry name" value="Fer4_20"/>
    <property type="match status" value="1"/>
</dbReference>
<dbReference type="SUPFAM" id="SSF46548">
    <property type="entry name" value="alpha-helical ferredoxin"/>
    <property type="match status" value="1"/>
</dbReference>
<dbReference type="InterPro" id="IPR023753">
    <property type="entry name" value="FAD/NAD-binding_dom"/>
</dbReference>
<evidence type="ECO:0000256" key="2">
    <source>
        <dbReference type="ARBA" id="ARBA00022723"/>
    </source>
</evidence>
<dbReference type="Pfam" id="PF07992">
    <property type="entry name" value="Pyr_redox_2"/>
    <property type="match status" value="1"/>
</dbReference>
<evidence type="ECO:0000256" key="5">
    <source>
        <dbReference type="ARBA" id="ARBA00023014"/>
    </source>
</evidence>
<dbReference type="NCBIfam" id="TIGR01318">
    <property type="entry name" value="gltD_gamma_fam"/>
    <property type="match status" value="1"/>
</dbReference>
<dbReference type="InterPro" id="IPR006006">
    <property type="entry name" value="GltD-like"/>
</dbReference>
<reference evidence="8 9" key="2">
    <citation type="journal article" date="2010" name="Stand. Genomic Sci.">
        <title>Complete genome sequence of Sulfurospirillum deleyianum type strain (5175).</title>
        <authorList>
            <person name="Sikorski J."/>
            <person name="Lapidus A."/>
            <person name="Copeland A."/>
            <person name="Glavina Del Rio T."/>
            <person name="Nolan M."/>
            <person name="Lucas S."/>
            <person name="Chen F."/>
            <person name="Tice H."/>
            <person name="Cheng J.F."/>
            <person name="Saunders E."/>
            <person name="Bruce D."/>
            <person name="Goodwin L."/>
            <person name="Pitluck S."/>
            <person name="Ovchinnikova G."/>
            <person name="Pati A."/>
            <person name="Ivanova N."/>
            <person name="Mavromatis K."/>
            <person name="Chen A."/>
            <person name="Palaniappan K."/>
            <person name="Chain P."/>
            <person name="Land M."/>
            <person name="Hauser L."/>
            <person name="Chang Y.J."/>
            <person name="Jeffries C.D."/>
            <person name="Brettin T."/>
            <person name="Detter J.C."/>
            <person name="Han C."/>
            <person name="Rohde M."/>
            <person name="Lang E."/>
            <person name="Spring S."/>
            <person name="Goker M."/>
            <person name="Bristow J."/>
            <person name="Eisen J.A."/>
            <person name="Markowitz V."/>
            <person name="Hugenholtz P."/>
            <person name="Kyrpides N.C."/>
            <person name="Klenk H.P."/>
        </authorList>
    </citation>
    <scope>NUCLEOTIDE SEQUENCE [LARGE SCALE GENOMIC DNA]</scope>
    <source>
        <strain evidence="9">ATCC 51133 / DSM 6946 / 5175</strain>
    </source>
</reference>
<evidence type="ECO:0000256" key="1">
    <source>
        <dbReference type="ARBA" id="ARBA00022485"/>
    </source>
</evidence>
<dbReference type="Gene3D" id="1.10.1060.10">
    <property type="entry name" value="Alpha-helical ferredoxin"/>
    <property type="match status" value="1"/>
</dbReference>
<evidence type="ECO:0000256" key="4">
    <source>
        <dbReference type="ARBA" id="ARBA00023004"/>
    </source>
</evidence>
<reference evidence="9" key="1">
    <citation type="submission" date="2009-11" db="EMBL/GenBank/DDBJ databases">
        <title>The complete genome of Sulfurospirillum deleyianum DSM 6946.</title>
        <authorList>
            <consortium name="US DOE Joint Genome Institute (JGI-PGF)"/>
            <person name="Lucas S."/>
            <person name="Copeland A."/>
            <person name="Lapidus A."/>
            <person name="Glavina del Rio T."/>
            <person name="Dalin E."/>
            <person name="Tice H."/>
            <person name="Bruce D."/>
            <person name="Goodwin L."/>
            <person name="Pitluck S."/>
            <person name="Kyrpides N."/>
            <person name="Mavromatis K."/>
            <person name="Ivanova N."/>
            <person name="Ovchinnikova G."/>
            <person name="Munk A.C."/>
            <person name="Lu M."/>
            <person name="Brettin T."/>
            <person name="Detter J.C."/>
            <person name="Han C."/>
            <person name="Tapia R."/>
            <person name="Larimer F."/>
            <person name="Land M."/>
            <person name="Hauser L."/>
            <person name="Markowitz V."/>
            <person name="Cheng J.F."/>
            <person name="Hugenholtz P."/>
            <person name="Woyke T."/>
            <person name="Wu D."/>
            <person name="Aumann P."/>
            <person name="Schneider S."/>
            <person name="Lang E."/>
            <person name="Spring S."/>
            <person name="Klenk H.P."/>
            <person name="Eisen J.A."/>
        </authorList>
    </citation>
    <scope>NUCLEOTIDE SEQUENCE [LARGE SCALE GENOMIC DNA]</scope>
    <source>
        <strain evidence="9">ATCC 51133 / DSM 6946 / 5175</strain>
    </source>
</reference>
<dbReference type="InterPro" id="IPR028261">
    <property type="entry name" value="DPD_II"/>
</dbReference>
<dbReference type="PRINTS" id="PR00419">
    <property type="entry name" value="ADXRDTASE"/>
</dbReference>
<accession>D1AZV0</accession>
<keyword evidence="2" id="KW-0479">Metal-binding</keyword>
<dbReference type="STRING" id="525898.Sdel_0530"/>
<organism evidence="8 9">
    <name type="scientific">Sulfurospirillum deleyianum (strain ATCC 51133 / DSM 6946 / 5175)</name>
    <dbReference type="NCBI Taxonomy" id="525898"/>
    <lineage>
        <taxon>Bacteria</taxon>
        <taxon>Pseudomonadati</taxon>
        <taxon>Campylobacterota</taxon>
        <taxon>Epsilonproteobacteria</taxon>
        <taxon>Campylobacterales</taxon>
        <taxon>Sulfurospirillaceae</taxon>
        <taxon>Sulfurospirillum</taxon>
    </lineage>
</organism>
<dbReference type="SUPFAM" id="SSF51971">
    <property type="entry name" value="Nucleotide-binding domain"/>
    <property type="match status" value="1"/>
</dbReference>
<dbReference type="Gene3D" id="3.50.50.60">
    <property type="entry name" value="FAD/NAD(P)-binding domain"/>
    <property type="match status" value="2"/>
</dbReference>
<dbReference type="OrthoDB" id="9803192at2"/>
<feature type="domain" description="Dihydroprymidine dehydrogenase" evidence="7">
    <location>
        <begin position="20"/>
        <end position="128"/>
    </location>
</feature>
<keyword evidence="1" id="KW-0004">4Fe-4S</keyword>
<dbReference type="GO" id="GO:0051539">
    <property type="term" value="F:4 iron, 4 sulfur cluster binding"/>
    <property type="evidence" value="ECO:0007669"/>
    <property type="project" value="UniProtKB-KW"/>
</dbReference>
<dbReference type="PANTHER" id="PTHR42783">
    <property type="entry name" value="GLUTAMATE SYNTHASE [NADPH] SMALL CHAIN"/>
    <property type="match status" value="1"/>
</dbReference>
<protein>
    <submittedName>
        <fullName evidence="8">Glutamate synthase, small subunit</fullName>
    </submittedName>
</protein>
<sequence>MQNFINEERIEPRKRSTSDRVRDFKEIYEVMGREDAREQADRCVQCGDPFCHSKCPLHNYIPFWLKATSGMKKELAFNLSNETNPFPEITGRICPQDRLCEGDCTLNDGYGAITIGAIETFISEDGFKRGLKPSFPGITTKKKVAVIGAGPAGLACATYLLRAGIAVSLYDKQNRAGGLLTYGIPGFKLDKEVVARRVKWLEEAGLSLHVNTHVGSKELSFDEVAHSHDAIFLGIGAESPRKANIANENAEGVFLAINFLRSIQKKLFNEAYDKKFEVKGKNVVVIGGGDTAMDCLRTSIREGAKSVTCLYRRDKYNMPGSKKEFKNAIEEGAEFVYNVTPKEILVNSDGAVVGIDMHKTILGAKDASCRQCVEIVKGGDFRVDADVIIFALGFSPSVPTFLAENGIEVNKSGCIVVNHEYQTTKSGVYAGGDCKRGSDLVVTAAKEGKEAAMHIIKKLLG</sequence>
<gene>
    <name evidence="8" type="ordered locus">Sdel_0530</name>
</gene>